<comment type="caution">
    <text evidence="10">The sequence shown here is derived from an EMBL/GenBank/DDBJ whole genome shotgun (WGS) entry which is preliminary data.</text>
</comment>
<evidence type="ECO:0000313" key="10">
    <source>
        <dbReference type="EMBL" id="MDN4523356.1"/>
    </source>
</evidence>
<dbReference type="InterPro" id="IPR001867">
    <property type="entry name" value="OmpR/PhoB-type_DNA-bd"/>
</dbReference>
<evidence type="ECO:0000313" key="11">
    <source>
        <dbReference type="Proteomes" id="UP001172721"/>
    </source>
</evidence>
<gene>
    <name evidence="10" type="ORF">QYB97_02680</name>
</gene>
<evidence type="ECO:0000259" key="9">
    <source>
        <dbReference type="PROSITE" id="PS51755"/>
    </source>
</evidence>
<dbReference type="InterPro" id="IPR039420">
    <property type="entry name" value="WalR-like"/>
</dbReference>
<feature type="domain" description="Response regulatory" evidence="8">
    <location>
        <begin position="5"/>
        <end position="120"/>
    </location>
</feature>
<evidence type="ECO:0000256" key="4">
    <source>
        <dbReference type="ARBA" id="ARBA00023125"/>
    </source>
</evidence>
<dbReference type="InterPro" id="IPR036388">
    <property type="entry name" value="WH-like_DNA-bd_sf"/>
</dbReference>
<dbReference type="CDD" id="cd17574">
    <property type="entry name" value="REC_OmpR"/>
    <property type="match status" value="1"/>
</dbReference>
<dbReference type="Pfam" id="PF00072">
    <property type="entry name" value="Response_reg"/>
    <property type="match status" value="1"/>
</dbReference>
<dbReference type="PROSITE" id="PS50110">
    <property type="entry name" value="RESPONSE_REGULATORY"/>
    <property type="match status" value="1"/>
</dbReference>
<evidence type="ECO:0000256" key="3">
    <source>
        <dbReference type="ARBA" id="ARBA00023015"/>
    </source>
</evidence>
<dbReference type="PROSITE" id="PS51755">
    <property type="entry name" value="OMPR_PHOB"/>
    <property type="match status" value="1"/>
</dbReference>
<name>A0ABT8HRG0_9BACL</name>
<dbReference type="PANTHER" id="PTHR48111">
    <property type="entry name" value="REGULATOR OF RPOS"/>
    <property type="match status" value="1"/>
</dbReference>
<dbReference type="RefSeq" id="WP_301164402.1">
    <property type="nucleotide sequence ID" value="NZ_JAUHTR010000001.1"/>
</dbReference>
<dbReference type="EMBL" id="JAUHTR010000001">
    <property type="protein sequence ID" value="MDN4523356.1"/>
    <property type="molecule type" value="Genomic_DNA"/>
</dbReference>
<evidence type="ECO:0000259" key="8">
    <source>
        <dbReference type="PROSITE" id="PS50110"/>
    </source>
</evidence>
<dbReference type="PANTHER" id="PTHR48111:SF73">
    <property type="entry name" value="ALKALINE PHOSPHATASE SYNTHESIS TRANSCRIPTIONAL REGULATORY PROTEIN PHOP"/>
    <property type="match status" value="1"/>
</dbReference>
<dbReference type="SMART" id="SM00448">
    <property type="entry name" value="REC"/>
    <property type="match status" value="1"/>
</dbReference>
<evidence type="ECO:0000256" key="5">
    <source>
        <dbReference type="ARBA" id="ARBA00023163"/>
    </source>
</evidence>
<dbReference type="SMART" id="SM00862">
    <property type="entry name" value="Trans_reg_C"/>
    <property type="match status" value="1"/>
</dbReference>
<proteinExistence type="predicted"/>
<reference evidence="10" key="1">
    <citation type="submission" date="2023-07" db="EMBL/GenBank/DDBJ databases">
        <title>Fictibacillus sp. isolated from freshwater pond.</title>
        <authorList>
            <person name="Kirdat K."/>
            <person name="Bhat A."/>
            <person name="Mourya A."/>
            <person name="Yadav A."/>
        </authorList>
    </citation>
    <scope>NUCLEOTIDE SEQUENCE</scope>
    <source>
        <strain evidence="10">NE201</strain>
    </source>
</reference>
<accession>A0ABT8HRG0</accession>
<keyword evidence="2" id="KW-0902">Two-component regulatory system</keyword>
<dbReference type="Pfam" id="PF00486">
    <property type="entry name" value="Trans_reg_C"/>
    <property type="match status" value="1"/>
</dbReference>
<keyword evidence="5" id="KW-0804">Transcription</keyword>
<evidence type="ECO:0000256" key="2">
    <source>
        <dbReference type="ARBA" id="ARBA00023012"/>
    </source>
</evidence>
<evidence type="ECO:0000256" key="1">
    <source>
        <dbReference type="ARBA" id="ARBA00022553"/>
    </source>
</evidence>
<keyword evidence="4 7" id="KW-0238">DNA-binding</keyword>
<dbReference type="SUPFAM" id="SSF52172">
    <property type="entry name" value="CheY-like"/>
    <property type="match status" value="1"/>
</dbReference>
<dbReference type="CDD" id="cd00383">
    <property type="entry name" value="trans_reg_C"/>
    <property type="match status" value="1"/>
</dbReference>
<organism evidence="10 11">
    <name type="scientific">Fictibacillus fluitans</name>
    <dbReference type="NCBI Taxonomy" id="3058422"/>
    <lineage>
        <taxon>Bacteria</taxon>
        <taxon>Bacillati</taxon>
        <taxon>Bacillota</taxon>
        <taxon>Bacilli</taxon>
        <taxon>Bacillales</taxon>
        <taxon>Fictibacillaceae</taxon>
        <taxon>Fictibacillus</taxon>
    </lineage>
</organism>
<dbReference type="Gene3D" id="6.10.250.690">
    <property type="match status" value="1"/>
</dbReference>
<sequence>MKKPLVLLADDELRLRKLVSDFLLNAGFEVICVENGKNAFDTFLKMSESIDLVILDVMMPIMDGWEVLSEIKSISKVPVIMLTAKGEESDQLTGFRLGANDYVCKPFSPSILVARVENLLKQLGKKEPDRLQIGSIAIDNNQHSVSVDEKSIDLTPKEFDLLLYLFKNEGLALSRDRILNGVWSYDYNGDLRTVDTHIKQLRAKLGIYGAYIETVRGVGYKLREQT</sequence>
<dbReference type="Gene3D" id="3.40.50.2300">
    <property type="match status" value="1"/>
</dbReference>
<dbReference type="Proteomes" id="UP001172721">
    <property type="component" value="Unassembled WGS sequence"/>
</dbReference>
<feature type="modified residue" description="4-aspartylphosphate" evidence="6">
    <location>
        <position position="56"/>
    </location>
</feature>
<feature type="DNA-binding region" description="OmpR/PhoB-type" evidence="7">
    <location>
        <begin position="128"/>
        <end position="224"/>
    </location>
</feature>
<evidence type="ECO:0000256" key="6">
    <source>
        <dbReference type="PROSITE-ProRule" id="PRU00169"/>
    </source>
</evidence>
<feature type="domain" description="OmpR/PhoB-type" evidence="9">
    <location>
        <begin position="128"/>
        <end position="224"/>
    </location>
</feature>
<dbReference type="InterPro" id="IPR001789">
    <property type="entry name" value="Sig_transdc_resp-reg_receiver"/>
</dbReference>
<keyword evidence="11" id="KW-1185">Reference proteome</keyword>
<dbReference type="Gene3D" id="1.10.10.10">
    <property type="entry name" value="Winged helix-like DNA-binding domain superfamily/Winged helix DNA-binding domain"/>
    <property type="match status" value="1"/>
</dbReference>
<protein>
    <submittedName>
        <fullName evidence="10">Response regulator transcription factor</fullName>
    </submittedName>
</protein>
<keyword evidence="3" id="KW-0805">Transcription regulation</keyword>
<dbReference type="InterPro" id="IPR011006">
    <property type="entry name" value="CheY-like_superfamily"/>
</dbReference>
<keyword evidence="1 6" id="KW-0597">Phosphoprotein</keyword>
<evidence type="ECO:0000256" key="7">
    <source>
        <dbReference type="PROSITE-ProRule" id="PRU01091"/>
    </source>
</evidence>